<feature type="compositionally biased region" description="Low complexity" evidence="1">
    <location>
        <begin position="25"/>
        <end position="40"/>
    </location>
</feature>
<feature type="compositionally biased region" description="Basic and acidic residues" evidence="1">
    <location>
        <begin position="1"/>
        <end position="18"/>
    </location>
</feature>
<feature type="compositionally biased region" description="Basic residues" evidence="1">
    <location>
        <begin position="194"/>
        <end position="205"/>
    </location>
</feature>
<feature type="compositionally biased region" description="Polar residues" evidence="1">
    <location>
        <begin position="145"/>
        <end position="158"/>
    </location>
</feature>
<evidence type="ECO:0000313" key="4">
    <source>
        <dbReference type="Proteomes" id="UP001150538"/>
    </source>
</evidence>
<dbReference type="EMBL" id="JANBPU010000031">
    <property type="protein sequence ID" value="KAJ1919190.1"/>
    <property type="molecule type" value="Genomic_DNA"/>
</dbReference>
<protein>
    <submittedName>
        <fullName evidence="3">Uncharacterized protein</fullName>
    </submittedName>
</protein>
<evidence type="ECO:0000313" key="3">
    <source>
        <dbReference type="EMBL" id="KAJ1919190.1"/>
    </source>
</evidence>
<evidence type="ECO:0000256" key="1">
    <source>
        <dbReference type="SAM" id="MobiDB-lite"/>
    </source>
</evidence>
<dbReference type="Proteomes" id="UP001150538">
    <property type="component" value="Unassembled WGS sequence"/>
</dbReference>
<reference evidence="3" key="1">
    <citation type="submission" date="2022-07" db="EMBL/GenBank/DDBJ databases">
        <title>Phylogenomic reconstructions and comparative analyses of Kickxellomycotina fungi.</title>
        <authorList>
            <person name="Reynolds N.K."/>
            <person name="Stajich J.E."/>
            <person name="Barry K."/>
            <person name="Grigoriev I.V."/>
            <person name="Crous P."/>
            <person name="Smith M.E."/>
        </authorList>
    </citation>
    <scope>NUCLEOTIDE SEQUENCE</scope>
    <source>
        <strain evidence="3">NBRC 100468</strain>
    </source>
</reference>
<gene>
    <name evidence="3" type="ORF">H4219_002137</name>
</gene>
<feature type="transmembrane region" description="Helical" evidence="2">
    <location>
        <begin position="271"/>
        <end position="295"/>
    </location>
</feature>
<sequence>MPNEDSKGKGKDDEKELDGNSAETGNSEPNNNSSSGNSGNHTATGHDDLGFSFFGTSKEDLENDGSDEVHEDEINENNSGDDNNPFIKMKDASTLAEQARRRVEIVDQKSPLPVEVIKVARKKVGNSGNADIPESEGIQGIKARNGSNDATGSISPDHTSVHVPEVHQSPSINSGRSAHGSSGVNEGRNTRNFLTKKWRKLHRKSERSIDDPNSPNGRSFNCMKTIFKRRKKSNSQESEAMALQRGGNGGGYGRPGGTTIPKFLIDEHSKLFAMLFWLFMLVWIAILSMTFFFTVKSL</sequence>
<feature type="compositionally biased region" description="Polar residues" evidence="1">
    <location>
        <begin position="168"/>
        <end position="184"/>
    </location>
</feature>
<comment type="caution">
    <text evidence="3">The sequence shown here is derived from an EMBL/GenBank/DDBJ whole genome shotgun (WGS) entry which is preliminary data.</text>
</comment>
<evidence type="ECO:0000256" key="2">
    <source>
        <dbReference type="SAM" id="Phobius"/>
    </source>
</evidence>
<name>A0A9W8DQZ3_9FUNG</name>
<organism evidence="3 4">
    <name type="scientific">Mycoemilia scoparia</name>
    <dbReference type="NCBI Taxonomy" id="417184"/>
    <lineage>
        <taxon>Eukaryota</taxon>
        <taxon>Fungi</taxon>
        <taxon>Fungi incertae sedis</taxon>
        <taxon>Zoopagomycota</taxon>
        <taxon>Kickxellomycotina</taxon>
        <taxon>Kickxellomycetes</taxon>
        <taxon>Kickxellales</taxon>
        <taxon>Kickxellaceae</taxon>
        <taxon>Mycoemilia</taxon>
    </lineage>
</organism>
<accession>A0A9W8DQZ3</accession>
<feature type="region of interest" description="Disordered" evidence="1">
    <location>
        <begin position="1"/>
        <end position="87"/>
    </location>
</feature>
<dbReference type="AlphaFoldDB" id="A0A9W8DQZ3"/>
<feature type="region of interest" description="Disordered" evidence="1">
    <location>
        <begin position="126"/>
        <end position="254"/>
    </location>
</feature>
<keyword evidence="2" id="KW-0812">Transmembrane</keyword>
<keyword evidence="2" id="KW-0472">Membrane</keyword>
<keyword evidence="4" id="KW-1185">Reference proteome</keyword>
<keyword evidence="2" id="KW-1133">Transmembrane helix</keyword>
<feature type="compositionally biased region" description="Acidic residues" evidence="1">
    <location>
        <begin position="61"/>
        <end position="75"/>
    </location>
</feature>
<proteinExistence type="predicted"/>